<protein>
    <submittedName>
        <fullName evidence="2">Uncharacterized protein</fullName>
    </submittedName>
</protein>
<accession>A0A5B7GTT6</accession>
<gene>
    <name evidence="2" type="ORF">E2C01_057548</name>
</gene>
<dbReference type="Proteomes" id="UP000324222">
    <property type="component" value="Unassembled WGS sequence"/>
</dbReference>
<sequence>MSISRAEAGRRRAGETEMVREETRGYMRLVCLYRDETREEAEEAERHGGERIKVKERRGESRPWDTDSLPF</sequence>
<name>A0A5B7GTT6_PORTR</name>
<reference evidence="2 3" key="1">
    <citation type="submission" date="2019-05" db="EMBL/GenBank/DDBJ databases">
        <title>Another draft genome of Portunus trituberculatus and its Hox gene families provides insights of decapod evolution.</title>
        <authorList>
            <person name="Jeong J.-H."/>
            <person name="Song I."/>
            <person name="Kim S."/>
            <person name="Choi T."/>
            <person name="Kim D."/>
            <person name="Ryu S."/>
            <person name="Kim W."/>
        </authorList>
    </citation>
    <scope>NUCLEOTIDE SEQUENCE [LARGE SCALE GENOMIC DNA]</scope>
    <source>
        <tissue evidence="2">Muscle</tissue>
    </source>
</reference>
<proteinExistence type="predicted"/>
<comment type="caution">
    <text evidence="2">The sequence shown here is derived from an EMBL/GenBank/DDBJ whole genome shotgun (WGS) entry which is preliminary data.</text>
</comment>
<feature type="region of interest" description="Disordered" evidence="1">
    <location>
        <begin position="38"/>
        <end position="71"/>
    </location>
</feature>
<organism evidence="2 3">
    <name type="scientific">Portunus trituberculatus</name>
    <name type="common">Swimming crab</name>
    <name type="synonym">Neptunus trituberculatus</name>
    <dbReference type="NCBI Taxonomy" id="210409"/>
    <lineage>
        <taxon>Eukaryota</taxon>
        <taxon>Metazoa</taxon>
        <taxon>Ecdysozoa</taxon>
        <taxon>Arthropoda</taxon>
        <taxon>Crustacea</taxon>
        <taxon>Multicrustacea</taxon>
        <taxon>Malacostraca</taxon>
        <taxon>Eumalacostraca</taxon>
        <taxon>Eucarida</taxon>
        <taxon>Decapoda</taxon>
        <taxon>Pleocyemata</taxon>
        <taxon>Brachyura</taxon>
        <taxon>Eubrachyura</taxon>
        <taxon>Portunoidea</taxon>
        <taxon>Portunidae</taxon>
        <taxon>Portuninae</taxon>
        <taxon>Portunus</taxon>
    </lineage>
</organism>
<evidence type="ECO:0000313" key="3">
    <source>
        <dbReference type="Proteomes" id="UP000324222"/>
    </source>
</evidence>
<keyword evidence="3" id="KW-1185">Reference proteome</keyword>
<evidence type="ECO:0000256" key="1">
    <source>
        <dbReference type="SAM" id="MobiDB-lite"/>
    </source>
</evidence>
<dbReference type="AlphaFoldDB" id="A0A5B7GTT6"/>
<evidence type="ECO:0000313" key="2">
    <source>
        <dbReference type="EMBL" id="MPC63450.1"/>
    </source>
</evidence>
<feature type="compositionally biased region" description="Basic and acidic residues" evidence="1">
    <location>
        <begin position="44"/>
        <end position="65"/>
    </location>
</feature>
<dbReference type="EMBL" id="VSRR010020831">
    <property type="protein sequence ID" value="MPC63450.1"/>
    <property type="molecule type" value="Genomic_DNA"/>
</dbReference>